<dbReference type="InterPro" id="IPR036259">
    <property type="entry name" value="MFS_trans_sf"/>
</dbReference>
<feature type="transmembrane region" description="Helical" evidence="8">
    <location>
        <begin position="79"/>
        <end position="98"/>
    </location>
</feature>
<dbReference type="CDD" id="cd17388">
    <property type="entry name" value="MFS_TetA"/>
    <property type="match status" value="1"/>
</dbReference>
<comment type="similarity">
    <text evidence="3">Belongs to the major facilitator superfamily. TCR/Tet family.</text>
</comment>
<name>A0A5B8A3J8_9BACT</name>
<dbReference type="KEGG" id="hyj:FHG12_17375"/>
<keyword evidence="4" id="KW-0813">Transport</keyword>
<gene>
    <name evidence="10" type="ORF">FHG12_17375</name>
</gene>
<evidence type="ECO:0000313" key="10">
    <source>
        <dbReference type="EMBL" id="QDA61757.1"/>
    </source>
</evidence>
<evidence type="ECO:0000256" key="7">
    <source>
        <dbReference type="ARBA" id="ARBA00023136"/>
    </source>
</evidence>
<keyword evidence="6 8" id="KW-1133">Transmembrane helix</keyword>
<sequence>MSDKRQAALGFIFVTLLLDVIGFGIIIPVIPKLISQLTGGGMSEAAKYGGWLGFAFASMQFLFSPVLGNLSDQYGRRPVLLFALFGFGLDYLFVAFAPSVGWLFVGRIIAGITGASFTTASAYIADISPPEKRAQNFGMIGAAFGLGFIIGPVIGGLLGHFGPRVPFLVAAGLTMLNWLYGFFVLPESLATENRRQFEWKRANPVGSLRQLQRYPVIMGMVGSLVLLYIAAHAVQSTWSYFVMYRFNWNEGWVGASLGVVGLLTALVQGLLIRVLNPKLGAKRSVSLGLSLYATGFLLFAFADKSWMMFAFLVPYCLGGIAGPALQSIISTQVPANEQGELQGALTSLVSLTAIVGPPLMTNLFSYFTGPSAPVHFPGAAFLAGAVLTIISVLLAMRSLNRNSGHVIIPEEVAATETPVH</sequence>
<evidence type="ECO:0000256" key="5">
    <source>
        <dbReference type="ARBA" id="ARBA00022692"/>
    </source>
</evidence>
<dbReference type="InterPro" id="IPR005829">
    <property type="entry name" value="Sugar_transporter_CS"/>
</dbReference>
<dbReference type="InterPro" id="IPR011701">
    <property type="entry name" value="MFS"/>
</dbReference>
<evidence type="ECO:0000256" key="8">
    <source>
        <dbReference type="SAM" id="Phobius"/>
    </source>
</evidence>
<dbReference type="InterPro" id="IPR020846">
    <property type="entry name" value="MFS_dom"/>
</dbReference>
<feature type="transmembrane region" description="Helical" evidence="8">
    <location>
        <begin position="251"/>
        <end position="272"/>
    </location>
</feature>
<feature type="transmembrane region" description="Helical" evidence="8">
    <location>
        <begin position="284"/>
        <end position="302"/>
    </location>
</feature>
<feature type="transmembrane region" description="Helical" evidence="8">
    <location>
        <begin position="372"/>
        <end position="395"/>
    </location>
</feature>
<feature type="transmembrane region" description="Helical" evidence="8">
    <location>
        <begin position="50"/>
        <end position="67"/>
    </location>
</feature>
<evidence type="ECO:0000256" key="1">
    <source>
        <dbReference type="ARBA" id="ARBA00003279"/>
    </source>
</evidence>
<organism evidence="10 11">
    <name type="scientific">Hymenobacter jejuensis</name>
    <dbReference type="NCBI Taxonomy" id="2502781"/>
    <lineage>
        <taxon>Bacteria</taxon>
        <taxon>Pseudomonadati</taxon>
        <taxon>Bacteroidota</taxon>
        <taxon>Cytophagia</taxon>
        <taxon>Cytophagales</taxon>
        <taxon>Hymenobacteraceae</taxon>
        <taxon>Hymenobacter</taxon>
    </lineage>
</organism>
<evidence type="ECO:0000259" key="9">
    <source>
        <dbReference type="PROSITE" id="PS50850"/>
    </source>
</evidence>
<feature type="transmembrane region" description="Helical" evidence="8">
    <location>
        <begin position="211"/>
        <end position="231"/>
    </location>
</feature>
<dbReference type="Pfam" id="PF07690">
    <property type="entry name" value="MFS_1"/>
    <property type="match status" value="2"/>
</dbReference>
<feature type="transmembrane region" description="Helical" evidence="8">
    <location>
        <begin position="167"/>
        <end position="190"/>
    </location>
</feature>
<dbReference type="PRINTS" id="PR01035">
    <property type="entry name" value="TCRTETA"/>
</dbReference>
<evidence type="ECO:0000256" key="4">
    <source>
        <dbReference type="ARBA" id="ARBA00022448"/>
    </source>
</evidence>
<accession>A0A5B8A3J8</accession>
<dbReference type="PROSITE" id="PS50850">
    <property type="entry name" value="MFS"/>
    <property type="match status" value="1"/>
</dbReference>
<comment type="function">
    <text evidence="1">Resistance to tetracycline by an active tetracycline efflux. This is an energy-dependent process that decreases the accumulation of the antibiotic in whole cells. This protein functions as a metal-tetracycline/H(+) antiporter.</text>
</comment>
<evidence type="ECO:0000256" key="6">
    <source>
        <dbReference type="ARBA" id="ARBA00022989"/>
    </source>
</evidence>
<comment type="subcellular location">
    <subcellularLocation>
        <location evidence="2">Membrane</location>
        <topology evidence="2">Multi-pass membrane protein</topology>
    </subcellularLocation>
</comment>
<protein>
    <submittedName>
        <fullName evidence="10">TCR/Tet family MFS transporter</fullName>
    </submittedName>
</protein>
<keyword evidence="5 8" id="KW-0812">Transmembrane</keyword>
<dbReference type="PANTHER" id="PTHR23504">
    <property type="entry name" value="MAJOR FACILITATOR SUPERFAMILY DOMAIN-CONTAINING PROTEIN 10"/>
    <property type="match status" value="1"/>
</dbReference>
<dbReference type="PROSITE" id="PS00216">
    <property type="entry name" value="SUGAR_TRANSPORT_1"/>
    <property type="match status" value="1"/>
</dbReference>
<keyword evidence="11" id="KW-1185">Reference proteome</keyword>
<evidence type="ECO:0000256" key="3">
    <source>
        <dbReference type="ARBA" id="ARBA00007520"/>
    </source>
</evidence>
<dbReference type="RefSeq" id="WP_139516931.1">
    <property type="nucleotide sequence ID" value="NZ_CP040896.1"/>
</dbReference>
<dbReference type="EMBL" id="CP040896">
    <property type="protein sequence ID" value="QDA61757.1"/>
    <property type="molecule type" value="Genomic_DNA"/>
</dbReference>
<dbReference type="AlphaFoldDB" id="A0A5B8A3J8"/>
<feature type="transmembrane region" description="Helical" evidence="8">
    <location>
        <begin position="7"/>
        <end position="30"/>
    </location>
</feature>
<feature type="transmembrane region" description="Helical" evidence="8">
    <location>
        <begin position="308"/>
        <end position="329"/>
    </location>
</feature>
<keyword evidence="7 8" id="KW-0472">Membrane</keyword>
<reference evidence="10 11" key="1">
    <citation type="submission" date="2019-06" db="EMBL/GenBank/DDBJ databases">
        <authorList>
            <person name="Srinivasan S."/>
        </authorList>
    </citation>
    <scope>NUCLEOTIDE SEQUENCE [LARGE SCALE GENOMIC DNA]</scope>
    <source>
        <strain evidence="10 11">17J68-5</strain>
    </source>
</reference>
<proteinExistence type="inferred from homology"/>
<dbReference type="InterPro" id="IPR001958">
    <property type="entry name" value="Tet-R_TetA/multi-R_MdtG-like"/>
</dbReference>
<dbReference type="Gene3D" id="1.20.1250.20">
    <property type="entry name" value="MFS general substrate transporter like domains"/>
    <property type="match status" value="1"/>
</dbReference>
<dbReference type="GO" id="GO:0022857">
    <property type="term" value="F:transmembrane transporter activity"/>
    <property type="evidence" value="ECO:0007669"/>
    <property type="project" value="InterPro"/>
</dbReference>
<dbReference type="PANTHER" id="PTHR23504:SF15">
    <property type="entry name" value="MAJOR FACILITATOR SUPERFAMILY (MFS) PROFILE DOMAIN-CONTAINING PROTEIN"/>
    <property type="match status" value="1"/>
</dbReference>
<dbReference type="OrthoDB" id="9793283at2"/>
<evidence type="ECO:0000313" key="11">
    <source>
        <dbReference type="Proteomes" id="UP000305398"/>
    </source>
</evidence>
<dbReference type="Proteomes" id="UP000305398">
    <property type="component" value="Chromosome"/>
</dbReference>
<dbReference type="SUPFAM" id="SSF103473">
    <property type="entry name" value="MFS general substrate transporter"/>
    <property type="match status" value="1"/>
</dbReference>
<feature type="domain" description="Major facilitator superfamily (MFS) profile" evidence="9">
    <location>
        <begin position="8"/>
        <end position="403"/>
    </location>
</feature>
<feature type="transmembrane region" description="Helical" evidence="8">
    <location>
        <begin position="137"/>
        <end position="161"/>
    </location>
</feature>
<feature type="transmembrane region" description="Helical" evidence="8">
    <location>
        <begin position="104"/>
        <end position="125"/>
    </location>
</feature>
<dbReference type="GO" id="GO:0016020">
    <property type="term" value="C:membrane"/>
    <property type="evidence" value="ECO:0007669"/>
    <property type="project" value="UniProtKB-SubCell"/>
</dbReference>
<feature type="transmembrane region" description="Helical" evidence="8">
    <location>
        <begin position="341"/>
        <end position="360"/>
    </location>
</feature>
<evidence type="ECO:0000256" key="2">
    <source>
        <dbReference type="ARBA" id="ARBA00004141"/>
    </source>
</evidence>